<evidence type="ECO:0000313" key="2">
    <source>
        <dbReference type="EMBL" id="GMF55791.1"/>
    </source>
</evidence>
<dbReference type="InterPro" id="IPR013320">
    <property type="entry name" value="ConA-like_dom_sf"/>
</dbReference>
<evidence type="ECO:0000313" key="3">
    <source>
        <dbReference type="Proteomes" id="UP001165121"/>
    </source>
</evidence>
<feature type="compositionally biased region" description="Polar residues" evidence="1">
    <location>
        <begin position="23"/>
        <end position="36"/>
    </location>
</feature>
<reference evidence="2" key="1">
    <citation type="submission" date="2023-04" db="EMBL/GenBank/DDBJ databases">
        <title>Phytophthora fragariaefolia NBRC 109709.</title>
        <authorList>
            <person name="Ichikawa N."/>
            <person name="Sato H."/>
            <person name="Tonouchi N."/>
        </authorList>
    </citation>
    <scope>NUCLEOTIDE SEQUENCE</scope>
    <source>
        <strain evidence="2">NBRC 109709</strain>
    </source>
</reference>
<feature type="region of interest" description="Disordered" evidence="1">
    <location>
        <begin position="1"/>
        <end position="36"/>
    </location>
</feature>
<gene>
    <name evidence="2" type="ORF">Pfra01_002353700</name>
</gene>
<dbReference type="EMBL" id="BSXT01003857">
    <property type="protein sequence ID" value="GMF55791.1"/>
    <property type="molecule type" value="Genomic_DNA"/>
</dbReference>
<name>A0A9W7D3P9_9STRA</name>
<protein>
    <submittedName>
        <fullName evidence="2">Unnamed protein product</fullName>
    </submittedName>
</protein>
<keyword evidence="3" id="KW-1185">Reference proteome</keyword>
<dbReference type="SUPFAM" id="SSF49899">
    <property type="entry name" value="Concanavalin A-like lectins/glucanases"/>
    <property type="match status" value="1"/>
</dbReference>
<dbReference type="OrthoDB" id="115317at2759"/>
<feature type="compositionally biased region" description="Basic and acidic residues" evidence="1">
    <location>
        <begin position="9"/>
        <end position="19"/>
    </location>
</feature>
<dbReference type="AlphaFoldDB" id="A0A9W7D3P9"/>
<evidence type="ECO:0000256" key="1">
    <source>
        <dbReference type="SAM" id="MobiDB-lite"/>
    </source>
</evidence>
<comment type="caution">
    <text evidence="2">The sequence shown here is derived from an EMBL/GenBank/DDBJ whole genome shotgun (WGS) entry which is preliminary data.</text>
</comment>
<dbReference type="Proteomes" id="UP001165121">
    <property type="component" value="Unassembled WGS sequence"/>
</dbReference>
<accession>A0A9W7D3P9</accession>
<proteinExistence type="predicted"/>
<organism evidence="2 3">
    <name type="scientific">Phytophthora fragariaefolia</name>
    <dbReference type="NCBI Taxonomy" id="1490495"/>
    <lineage>
        <taxon>Eukaryota</taxon>
        <taxon>Sar</taxon>
        <taxon>Stramenopiles</taxon>
        <taxon>Oomycota</taxon>
        <taxon>Peronosporomycetes</taxon>
        <taxon>Peronosporales</taxon>
        <taxon>Peronosporaceae</taxon>
        <taxon>Phytophthora</taxon>
    </lineage>
</organism>
<sequence length="530" mass="59277">MMTHYRNTNQEERAAKPGKSDAAVTSTNKTGSATSSANPVISLYGDGFLEIPLPASERGGLSRRLGRSEETPKLLSAKLCVENSEDDEAIYSIYDRGVLPNYRDKGEDGGCRVRWREWECWANNYKLPSNRWIHLKVVFDCRYLQIFFDNALVDCARIRRISTPELPNIHLPHGRRAGGSSAWVQAPSSSNSVYVGGHPSYARSVRDWRSKIGFVGLLASFKLWNVSNGQFCGGQEVNIFKGEPLISLAIPEIGSVIDRSSFENVVNAHRNVFWRLNAPPIWTPTSRTSTAMSGISTNGSIVLLANFYDDAHCDVGVTNPKSFENLLLTAVQSGDVRVLVHYAAGFSIQRSHDHVCRSQVEYEQKANALVSGIEQMSPLLNVVVNSEEVRPPVGSFEIAVELTRNPSKEPVTVVLHSMTSTGCFPNLEDIKKKIESIVLFEAKRSPGEEIQIQAFRHLLALAGNSRRNKERTFMESVINRKLVLTERKVSAEFEKIGFFFTSTELQDVVKYLRRIQVSNFRCTVLILLTF</sequence>